<reference evidence="2" key="2">
    <citation type="submission" date="2024-06" db="UniProtKB">
        <authorList>
            <consortium name="EnsemblMetazoa"/>
        </authorList>
    </citation>
    <scope>IDENTIFICATION</scope>
</reference>
<dbReference type="Gene3D" id="1.25.40.20">
    <property type="entry name" value="Ankyrin repeat-containing domain"/>
    <property type="match status" value="1"/>
</dbReference>
<dbReference type="Proteomes" id="UP000007879">
    <property type="component" value="Unassembled WGS sequence"/>
</dbReference>
<proteinExistence type="predicted"/>
<protein>
    <submittedName>
        <fullName evidence="2">Uncharacterized protein</fullName>
    </submittedName>
</protein>
<evidence type="ECO:0000313" key="3">
    <source>
        <dbReference type="Proteomes" id="UP000007879"/>
    </source>
</evidence>
<evidence type="ECO:0000313" key="2">
    <source>
        <dbReference type="EnsemblMetazoa" id="XP_019861400.1"/>
    </source>
</evidence>
<accession>A0AAN0JW54</accession>
<dbReference type="SMART" id="SM00248">
    <property type="entry name" value="ANK"/>
    <property type="match status" value="2"/>
</dbReference>
<dbReference type="Pfam" id="PF12796">
    <property type="entry name" value="Ank_2"/>
    <property type="match status" value="1"/>
</dbReference>
<dbReference type="AlphaFoldDB" id="A0AAN0JW54"/>
<keyword evidence="1" id="KW-0040">ANK repeat</keyword>
<dbReference type="RefSeq" id="XP_019861400.1">
    <property type="nucleotide sequence ID" value="XM_020005841.1"/>
</dbReference>
<dbReference type="KEGG" id="aqu:109589842"/>
<dbReference type="EnsemblMetazoa" id="XM_020005841.1">
    <property type="protein sequence ID" value="XP_019861400.1"/>
    <property type="gene ID" value="LOC109589842"/>
</dbReference>
<feature type="repeat" description="ANK" evidence="1">
    <location>
        <begin position="41"/>
        <end position="73"/>
    </location>
</feature>
<sequence>MTDSLTPGKQLYNAARDGNIEGMKLALSRGANINWNNPNVGNWTPLHVAASRNKVQSISFLIKENADKNCGDKVSCTCTLYSTLKILQSVMLTLII</sequence>
<dbReference type="PROSITE" id="PS50297">
    <property type="entry name" value="ANK_REP_REGION"/>
    <property type="match status" value="1"/>
</dbReference>
<dbReference type="SUPFAM" id="SSF48403">
    <property type="entry name" value="Ankyrin repeat"/>
    <property type="match status" value="1"/>
</dbReference>
<dbReference type="GeneID" id="109589842"/>
<evidence type="ECO:0000256" key="1">
    <source>
        <dbReference type="PROSITE-ProRule" id="PRU00023"/>
    </source>
</evidence>
<dbReference type="InterPro" id="IPR002110">
    <property type="entry name" value="Ankyrin_rpt"/>
</dbReference>
<reference evidence="3" key="1">
    <citation type="journal article" date="2010" name="Nature">
        <title>The Amphimedon queenslandica genome and the evolution of animal complexity.</title>
        <authorList>
            <person name="Srivastava M."/>
            <person name="Simakov O."/>
            <person name="Chapman J."/>
            <person name="Fahey B."/>
            <person name="Gauthier M.E."/>
            <person name="Mitros T."/>
            <person name="Richards G.S."/>
            <person name="Conaco C."/>
            <person name="Dacre M."/>
            <person name="Hellsten U."/>
            <person name="Larroux C."/>
            <person name="Putnam N.H."/>
            <person name="Stanke M."/>
            <person name="Adamska M."/>
            <person name="Darling A."/>
            <person name="Degnan S.M."/>
            <person name="Oakley T.H."/>
            <person name="Plachetzki D.C."/>
            <person name="Zhai Y."/>
            <person name="Adamski M."/>
            <person name="Calcino A."/>
            <person name="Cummins S.F."/>
            <person name="Goodstein D.M."/>
            <person name="Harris C."/>
            <person name="Jackson D.J."/>
            <person name="Leys S.P."/>
            <person name="Shu S."/>
            <person name="Woodcroft B.J."/>
            <person name="Vervoort M."/>
            <person name="Kosik K.S."/>
            <person name="Manning G."/>
            <person name="Degnan B.M."/>
            <person name="Rokhsar D.S."/>
        </authorList>
    </citation>
    <scope>NUCLEOTIDE SEQUENCE [LARGE SCALE GENOMIC DNA]</scope>
</reference>
<dbReference type="InterPro" id="IPR036770">
    <property type="entry name" value="Ankyrin_rpt-contain_sf"/>
</dbReference>
<keyword evidence="3" id="KW-1185">Reference proteome</keyword>
<name>A0AAN0JW54_AMPQE</name>
<organism evidence="2 3">
    <name type="scientific">Amphimedon queenslandica</name>
    <name type="common">Sponge</name>
    <dbReference type="NCBI Taxonomy" id="400682"/>
    <lineage>
        <taxon>Eukaryota</taxon>
        <taxon>Metazoa</taxon>
        <taxon>Porifera</taxon>
        <taxon>Demospongiae</taxon>
        <taxon>Heteroscleromorpha</taxon>
        <taxon>Haplosclerida</taxon>
        <taxon>Niphatidae</taxon>
        <taxon>Amphimedon</taxon>
    </lineage>
</organism>
<dbReference type="PROSITE" id="PS50088">
    <property type="entry name" value="ANK_REPEAT"/>
    <property type="match status" value="1"/>
</dbReference>